<name>D5P822_9MYCO</name>
<dbReference type="EMBL" id="ADNV01000206">
    <property type="protein sequence ID" value="EFG77778.1"/>
    <property type="molecule type" value="Genomic_DNA"/>
</dbReference>
<protein>
    <submittedName>
        <fullName evidence="2">Uncharacterized protein</fullName>
    </submittedName>
</protein>
<feature type="region of interest" description="Disordered" evidence="1">
    <location>
        <begin position="1"/>
        <end position="34"/>
    </location>
</feature>
<keyword evidence="3" id="KW-1185">Reference proteome</keyword>
<proteinExistence type="predicted"/>
<dbReference type="AlphaFoldDB" id="D5P822"/>
<dbReference type="Proteomes" id="UP000003653">
    <property type="component" value="Unassembled WGS sequence"/>
</dbReference>
<gene>
    <name evidence="2" type="ORF">HMPREF0591_2316</name>
</gene>
<sequence>MTGAKPYAGSSFHDANRGNAADTQSAQNIGRIAPPTTCFARLRGRDVAPIRDRAGLPR</sequence>
<evidence type="ECO:0000256" key="1">
    <source>
        <dbReference type="SAM" id="MobiDB-lite"/>
    </source>
</evidence>
<dbReference type="HOGENOM" id="CLU_2974579_0_0_11"/>
<organism evidence="2 3">
    <name type="scientific">Mycobacterium parascrofulaceum ATCC BAA-614</name>
    <dbReference type="NCBI Taxonomy" id="525368"/>
    <lineage>
        <taxon>Bacteria</taxon>
        <taxon>Bacillati</taxon>
        <taxon>Actinomycetota</taxon>
        <taxon>Actinomycetes</taxon>
        <taxon>Mycobacteriales</taxon>
        <taxon>Mycobacteriaceae</taxon>
        <taxon>Mycobacterium</taxon>
        <taxon>Mycobacterium simiae complex</taxon>
    </lineage>
</organism>
<evidence type="ECO:0000313" key="2">
    <source>
        <dbReference type="EMBL" id="EFG77778.1"/>
    </source>
</evidence>
<accession>D5P822</accession>
<comment type="caution">
    <text evidence="2">The sequence shown here is derived from an EMBL/GenBank/DDBJ whole genome shotgun (WGS) entry which is preliminary data.</text>
</comment>
<reference evidence="2 3" key="1">
    <citation type="submission" date="2010-04" db="EMBL/GenBank/DDBJ databases">
        <authorList>
            <person name="Muzny D."/>
            <person name="Qin X."/>
            <person name="Deng J."/>
            <person name="Jiang H."/>
            <person name="Liu Y."/>
            <person name="Qu J."/>
            <person name="Song X.-Z."/>
            <person name="Zhang L."/>
            <person name="Thornton R."/>
            <person name="Coyle M."/>
            <person name="Francisco L."/>
            <person name="Jackson L."/>
            <person name="Javaid M."/>
            <person name="Korchina V."/>
            <person name="Kovar C."/>
            <person name="Mata R."/>
            <person name="Mathew T."/>
            <person name="Ngo R."/>
            <person name="Nguyen L."/>
            <person name="Nguyen N."/>
            <person name="Okwuonu G."/>
            <person name="Ongeri F."/>
            <person name="Pham C."/>
            <person name="Simmons D."/>
            <person name="Wilczek-Boney K."/>
            <person name="Hale W."/>
            <person name="Jakkamsetti A."/>
            <person name="Pham P."/>
            <person name="Ruth R."/>
            <person name="San Lucas F."/>
            <person name="Warren J."/>
            <person name="Zhang J."/>
            <person name="Zhao Z."/>
            <person name="Zhou C."/>
            <person name="Zhu D."/>
            <person name="Lee S."/>
            <person name="Bess C."/>
            <person name="Blankenburg K."/>
            <person name="Forbes L."/>
            <person name="Fu Q."/>
            <person name="Gubbala S."/>
            <person name="Hirani K."/>
            <person name="Jayaseelan J.C."/>
            <person name="Lara F."/>
            <person name="Munidasa M."/>
            <person name="Palculict T."/>
            <person name="Patil S."/>
            <person name="Pu L.-L."/>
            <person name="Saada N."/>
            <person name="Tang L."/>
            <person name="Weissenberger G."/>
            <person name="Zhu Y."/>
            <person name="Hemphill L."/>
            <person name="Shang Y."/>
            <person name="Youmans B."/>
            <person name="Ayvaz T."/>
            <person name="Ross M."/>
            <person name="Santibanez J."/>
            <person name="Aqrawi P."/>
            <person name="Gross S."/>
            <person name="Joshi V."/>
            <person name="Fowler G."/>
            <person name="Nazareth L."/>
            <person name="Reid J."/>
            <person name="Worley K."/>
            <person name="Petrosino J."/>
            <person name="Highlander S."/>
            <person name="Gibbs R."/>
        </authorList>
    </citation>
    <scope>NUCLEOTIDE SEQUENCE [LARGE SCALE GENOMIC DNA]</scope>
    <source>
        <strain evidence="2 3">ATCC BAA-614</strain>
    </source>
</reference>
<evidence type="ECO:0000313" key="3">
    <source>
        <dbReference type="Proteomes" id="UP000003653"/>
    </source>
</evidence>